<dbReference type="InterPro" id="IPR013325">
    <property type="entry name" value="RNA_pol_sigma_r2"/>
</dbReference>
<dbReference type="GO" id="GO:0006352">
    <property type="term" value="P:DNA-templated transcription initiation"/>
    <property type="evidence" value="ECO:0007669"/>
    <property type="project" value="InterPro"/>
</dbReference>
<dbReference type="EMBL" id="JACVVD010000007">
    <property type="protein sequence ID" value="MBD0382520.1"/>
    <property type="molecule type" value="Genomic_DNA"/>
</dbReference>
<keyword evidence="2" id="KW-0805">Transcription regulation</keyword>
<dbReference type="InterPro" id="IPR007627">
    <property type="entry name" value="RNA_pol_sigma70_r2"/>
</dbReference>
<organism evidence="7 8">
    <name type="scientific">Paenibacillus sedimenti</name>
    <dbReference type="NCBI Taxonomy" id="2770274"/>
    <lineage>
        <taxon>Bacteria</taxon>
        <taxon>Bacillati</taxon>
        <taxon>Bacillota</taxon>
        <taxon>Bacilli</taxon>
        <taxon>Bacillales</taxon>
        <taxon>Paenibacillaceae</taxon>
        <taxon>Paenibacillus</taxon>
    </lineage>
</organism>
<dbReference type="InterPro" id="IPR039425">
    <property type="entry name" value="RNA_pol_sigma-70-like"/>
</dbReference>
<accession>A0A926KV27</accession>
<dbReference type="NCBIfam" id="TIGR02937">
    <property type="entry name" value="sigma70-ECF"/>
    <property type="match status" value="1"/>
</dbReference>
<name>A0A926KV27_9BACL</name>
<evidence type="ECO:0000256" key="4">
    <source>
        <dbReference type="ARBA" id="ARBA00023163"/>
    </source>
</evidence>
<reference evidence="7" key="1">
    <citation type="submission" date="2020-09" db="EMBL/GenBank/DDBJ databases">
        <title>Draft Genome Sequence of Paenibacillus sp. WST5.</title>
        <authorList>
            <person name="Bao Z."/>
        </authorList>
    </citation>
    <scope>NUCLEOTIDE SEQUENCE</scope>
    <source>
        <strain evidence="7">WST5</strain>
    </source>
</reference>
<dbReference type="Gene3D" id="1.10.10.10">
    <property type="entry name" value="Winged helix-like DNA-binding domain superfamily/Winged helix DNA-binding domain"/>
    <property type="match status" value="1"/>
</dbReference>
<protein>
    <submittedName>
        <fullName evidence="7">Sigma-70 family RNA polymerase sigma factor</fullName>
    </submittedName>
</protein>
<feature type="domain" description="RNA polymerase sigma-70 region 2" evidence="5">
    <location>
        <begin position="3"/>
        <end position="64"/>
    </location>
</feature>
<keyword evidence="3" id="KW-0731">Sigma factor</keyword>
<evidence type="ECO:0000313" key="8">
    <source>
        <dbReference type="Proteomes" id="UP000650466"/>
    </source>
</evidence>
<dbReference type="GO" id="GO:0016987">
    <property type="term" value="F:sigma factor activity"/>
    <property type="evidence" value="ECO:0007669"/>
    <property type="project" value="UniProtKB-KW"/>
</dbReference>
<dbReference type="CDD" id="cd06171">
    <property type="entry name" value="Sigma70_r4"/>
    <property type="match status" value="1"/>
</dbReference>
<keyword evidence="8" id="KW-1185">Reference proteome</keyword>
<gene>
    <name evidence="7" type="ORF">ICC18_20590</name>
</gene>
<dbReference type="SUPFAM" id="SSF88946">
    <property type="entry name" value="Sigma2 domain of RNA polymerase sigma factors"/>
    <property type="match status" value="1"/>
</dbReference>
<dbReference type="InterPro" id="IPR036388">
    <property type="entry name" value="WH-like_DNA-bd_sf"/>
</dbReference>
<dbReference type="GO" id="GO:0003677">
    <property type="term" value="F:DNA binding"/>
    <property type="evidence" value="ECO:0007669"/>
    <property type="project" value="InterPro"/>
</dbReference>
<comment type="caution">
    <text evidence="7">The sequence shown here is derived from an EMBL/GenBank/DDBJ whole genome shotgun (WGS) entry which is preliminary data.</text>
</comment>
<dbReference type="SUPFAM" id="SSF88659">
    <property type="entry name" value="Sigma3 and sigma4 domains of RNA polymerase sigma factors"/>
    <property type="match status" value="1"/>
</dbReference>
<keyword evidence="4" id="KW-0804">Transcription</keyword>
<dbReference type="PANTHER" id="PTHR43133:SF46">
    <property type="entry name" value="RNA POLYMERASE SIGMA-70 FACTOR ECF SUBFAMILY"/>
    <property type="match status" value="1"/>
</dbReference>
<dbReference type="Gene3D" id="1.10.1740.10">
    <property type="match status" value="1"/>
</dbReference>
<evidence type="ECO:0000256" key="3">
    <source>
        <dbReference type="ARBA" id="ARBA00023082"/>
    </source>
</evidence>
<comment type="similarity">
    <text evidence="1">Belongs to the sigma-70 factor family. ECF subfamily.</text>
</comment>
<dbReference type="Pfam" id="PF04542">
    <property type="entry name" value="Sigma70_r2"/>
    <property type="match status" value="1"/>
</dbReference>
<proteinExistence type="inferred from homology"/>
<evidence type="ECO:0000313" key="7">
    <source>
        <dbReference type="EMBL" id="MBD0382520.1"/>
    </source>
</evidence>
<dbReference type="InterPro" id="IPR013249">
    <property type="entry name" value="RNA_pol_sigma70_r4_t2"/>
</dbReference>
<sequence>METFGEDVWNFAFFITKKSDAADDISQEVFLTAFEQLYAFRGECSVKSWLLTITRNKSFNFLKKAFFRKVILMDTIRPQGDASPSAEKVMFDRMETAQLWSNVMKLPRKFREILILNYHYELTMKEMTELLQLSEGTVKSRLHRAKAHMSKMVSTDNEGGWRK</sequence>
<dbReference type="Proteomes" id="UP000650466">
    <property type="component" value="Unassembled WGS sequence"/>
</dbReference>
<feature type="domain" description="RNA polymerase sigma factor 70 region 4 type 2" evidence="6">
    <location>
        <begin position="104"/>
        <end position="149"/>
    </location>
</feature>
<dbReference type="PANTHER" id="PTHR43133">
    <property type="entry name" value="RNA POLYMERASE ECF-TYPE SIGMA FACTO"/>
    <property type="match status" value="1"/>
</dbReference>
<dbReference type="InterPro" id="IPR013324">
    <property type="entry name" value="RNA_pol_sigma_r3/r4-like"/>
</dbReference>
<evidence type="ECO:0000259" key="5">
    <source>
        <dbReference type="Pfam" id="PF04542"/>
    </source>
</evidence>
<evidence type="ECO:0000259" key="6">
    <source>
        <dbReference type="Pfam" id="PF08281"/>
    </source>
</evidence>
<evidence type="ECO:0000256" key="1">
    <source>
        <dbReference type="ARBA" id="ARBA00010641"/>
    </source>
</evidence>
<dbReference type="InterPro" id="IPR014284">
    <property type="entry name" value="RNA_pol_sigma-70_dom"/>
</dbReference>
<dbReference type="AlphaFoldDB" id="A0A926KV27"/>
<evidence type="ECO:0000256" key="2">
    <source>
        <dbReference type="ARBA" id="ARBA00023015"/>
    </source>
</evidence>
<dbReference type="Pfam" id="PF08281">
    <property type="entry name" value="Sigma70_r4_2"/>
    <property type="match status" value="1"/>
</dbReference>